<keyword evidence="3" id="KW-1185">Reference proteome</keyword>
<sequence length="158" mass="17549">MTHVGHRTDKEDNVNAIEIGADEPLFGAIESGNETENDDVDEGEYDSDVTVEEYCSPEDVHDDSEQTEMVIAAEVLFAEDIRESFGVEDDVFAGNLKNPMLGNMTATGWEDIEELNIDVRITTPYDPLEKSDAYPGLRQGYSGPTAETLRHAHCCEFK</sequence>
<dbReference type="OrthoDB" id="106930at2759"/>
<proteinExistence type="predicted"/>
<name>A0A2P4XMT7_9STRA</name>
<feature type="compositionally biased region" description="Acidic residues" evidence="1">
    <location>
        <begin position="33"/>
        <end position="43"/>
    </location>
</feature>
<dbReference type="Proteomes" id="UP000237271">
    <property type="component" value="Unassembled WGS sequence"/>
</dbReference>
<evidence type="ECO:0000313" key="3">
    <source>
        <dbReference type="Proteomes" id="UP000237271"/>
    </source>
</evidence>
<protein>
    <submittedName>
        <fullName evidence="2">Uncharacterized protein</fullName>
    </submittedName>
</protein>
<organism evidence="2 3">
    <name type="scientific">Phytophthora palmivora</name>
    <dbReference type="NCBI Taxonomy" id="4796"/>
    <lineage>
        <taxon>Eukaryota</taxon>
        <taxon>Sar</taxon>
        <taxon>Stramenopiles</taxon>
        <taxon>Oomycota</taxon>
        <taxon>Peronosporomycetes</taxon>
        <taxon>Peronosporales</taxon>
        <taxon>Peronosporaceae</taxon>
        <taxon>Phytophthora</taxon>
    </lineage>
</organism>
<feature type="compositionally biased region" description="Basic and acidic residues" evidence="1">
    <location>
        <begin position="1"/>
        <end position="13"/>
    </location>
</feature>
<reference evidence="2 3" key="1">
    <citation type="journal article" date="2017" name="Genome Biol. Evol.">
        <title>Phytophthora megakarya and P. palmivora, closely related causal agents of cacao black pod rot, underwent increases in genome sizes and gene numbers by different mechanisms.</title>
        <authorList>
            <person name="Ali S.S."/>
            <person name="Shao J."/>
            <person name="Lary D.J."/>
            <person name="Kronmiller B."/>
            <person name="Shen D."/>
            <person name="Strem M.D."/>
            <person name="Amoako-Attah I."/>
            <person name="Akrofi A.Y."/>
            <person name="Begoude B.A."/>
            <person name="Ten Hoopen G.M."/>
            <person name="Coulibaly K."/>
            <person name="Kebe B.I."/>
            <person name="Melnick R.L."/>
            <person name="Guiltinan M.J."/>
            <person name="Tyler B.M."/>
            <person name="Meinhardt L.W."/>
            <person name="Bailey B.A."/>
        </authorList>
    </citation>
    <scope>NUCLEOTIDE SEQUENCE [LARGE SCALE GENOMIC DNA]</scope>
    <source>
        <strain evidence="3">sbr112.9</strain>
    </source>
</reference>
<gene>
    <name evidence="2" type="ORF">PHPALM_17209</name>
</gene>
<dbReference type="AlphaFoldDB" id="A0A2P4XMT7"/>
<accession>A0A2P4XMT7</accession>
<feature type="region of interest" description="Disordered" evidence="1">
    <location>
        <begin position="1"/>
        <end position="43"/>
    </location>
</feature>
<comment type="caution">
    <text evidence="2">The sequence shown here is derived from an EMBL/GenBank/DDBJ whole genome shotgun (WGS) entry which is preliminary data.</text>
</comment>
<evidence type="ECO:0000313" key="2">
    <source>
        <dbReference type="EMBL" id="POM66865.1"/>
    </source>
</evidence>
<evidence type="ECO:0000256" key="1">
    <source>
        <dbReference type="SAM" id="MobiDB-lite"/>
    </source>
</evidence>
<dbReference type="EMBL" id="NCKW01009515">
    <property type="protein sequence ID" value="POM66865.1"/>
    <property type="molecule type" value="Genomic_DNA"/>
</dbReference>